<evidence type="ECO:0000256" key="2">
    <source>
        <dbReference type="SAM" id="MobiDB-lite"/>
    </source>
</evidence>
<dbReference type="AlphaFoldDB" id="A0ABD1ZUL0"/>
<dbReference type="PANTHER" id="PTHR35154">
    <property type="entry name" value="GBP PROTEIN"/>
    <property type="match status" value="1"/>
</dbReference>
<sequence length="246" mass="29361">MPTAQDTTYLIEVMPAETTQDFLSHDVDLLVSQIKENLRLSGLKAKSNVVHRNRATPYRIPSRSSWADPNGCDICAAQNRSEKLNGVQLQQEHDQQLHHQPELRQQAHYRQQQQEQQQCCHRYNHHRHRHRYRHRHHPHHHHHHNCSNNEREDDPYEFLQELLREGGLIKEAVKRLQANIDELKRLENDQLEEDEDEEEDDDEEEEDVLEDGMVVNGAKERSRVYRRKPYFYDSEDEPSVYESVEL</sequence>
<evidence type="ECO:0000313" key="3">
    <source>
        <dbReference type="EMBL" id="KAL2712044.1"/>
    </source>
</evidence>
<evidence type="ECO:0000313" key="4">
    <source>
        <dbReference type="Proteomes" id="UP001607302"/>
    </source>
</evidence>
<feature type="compositionally biased region" description="Basic residues" evidence="2">
    <location>
        <begin position="126"/>
        <end position="145"/>
    </location>
</feature>
<name>A0ABD1ZUL0_VESSQ</name>
<proteinExistence type="inferred from homology"/>
<organism evidence="3 4">
    <name type="scientific">Vespula squamosa</name>
    <name type="common">Southern yellow jacket</name>
    <name type="synonym">Wasp</name>
    <dbReference type="NCBI Taxonomy" id="30214"/>
    <lineage>
        <taxon>Eukaryota</taxon>
        <taxon>Metazoa</taxon>
        <taxon>Ecdysozoa</taxon>
        <taxon>Arthropoda</taxon>
        <taxon>Hexapoda</taxon>
        <taxon>Insecta</taxon>
        <taxon>Pterygota</taxon>
        <taxon>Neoptera</taxon>
        <taxon>Endopterygota</taxon>
        <taxon>Hymenoptera</taxon>
        <taxon>Apocrita</taxon>
        <taxon>Aculeata</taxon>
        <taxon>Vespoidea</taxon>
        <taxon>Vespidae</taxon>
        <taxon>Vespinae</taxon>
        <taxon>Vespula</taxon>
    </lineage>
</organism>
<reference evidence="3 4" key="1">
    <citation type="journal article" date="2024" name="Ann. Entomol. Soc. Am.">
        <title>Genomic analyses of the southern and eastern yellowjacket wasps (Hymenoptera: Vespidae) reveal evolutionary signatures of social life.</title>
        <authorList>
            <person name="Catto M.A."/>
            <person name="Caine P.B."/>
            <person name="Orr S.E."/>
            <person name="Hunt B.G."/>
            <person name="Goodisman M.A.D."/>
        </authorList>
    </citation>
    <scope>NUCLEOTIDE SEQUENCE [LARGE SCALE GENOMIC DNA]</scope>
    <source>
        <strain evidence="3">233</strain>
        <tissue evidence="3">Head and thorax</tissue>
    </source>
</reference>
<dbReference type="EMBL" id="JAUDFV010000167">
    <property type="protein sequence ID" value="KAL2712044.1"/>
    <property type="molecule type" value="Genomic_DNA"/>
</dbReference>
<dbReference type="Proteomes" id="UP001607302">
    <property type="component" value="Unassembled WGS sequence"/>
</dbReference>
<comment type="similarity">
    <text evidence="1">Belongs to the GSK-3-binding protein family.</text>
</comment>
<keyword evidence="4" id="KW-1185">Reference proteome</keyword>
<evidence type="ECO:0000256" key="1">
    <source>
        <dbReference type="ARBA" id="ARBA00010422"/>
    </source>
</evidence>
<accession>A0ABD1ZUL0</accession>
<gene>
    <name evidence="3" type="ORF">V1478_018279</name>
</gene>
<feature type="region of interest" description="Disordered" evidence="2">
    <location>
        <begin position="186"/>
        <end position="220"/>
    </location>
</feature>
<feature type="region of interest" description="Disordered" evidence="2">
    <location>
        <begin position="126"/>
        <end position="151"/>
    </location>
</feature>
<comment type="caution">
    <text evidence="3">The sequence shown here is derived from an EMBL/GenBank/DDBJ whole genome shotgun (WGS) entry which is preliminary data.</text>
</comment>
<protein>
    <submittedName>
        <fullName evidence="3">Uncharacterized protein</fullName>
    </submittedName>
</protein>
<feature type="compositionally biased region" description="Acidic residues" evidence="2">
    <location>
        <begin position="189"/>
        <end position="210"/>
    </location>
</feature>
<dbReference type="PANTHER" id="PTHR35154:SF3">
    <property type="entry name" value="GBP PROTEIN"/>
    <property type="match status" value="1"/>
</dbReference>
<dbReference type="InterPro" id="IPR008014">
    <property type="entry name" value="GSK3-bd"/>
</dbReference>